<name>A0A4R4E1Q0_9BACT</name>
<dbReference type="SUPFAM" id="SSF55961">
    <property type="entry name" value="Bet v1-like"/>
    <property type="match status" value="1"/>
</dbReference>
<dbReference type="OrthoDB" id="9807923at2"/>
<proteinExistence type="predicted"/>
<dbReference type="AlphaFoldDB" id="A0A4R4E1Q0"/>
<accession>A0A4R4E1Q0</accession>
<dbReference type="RefSeq" id="WP_131852676.1">
    <property type="nucleotide sequence ID" value="NZ_SKFH01000024.1"/>
</dbReference>
<dbReference type="CDD" id="cd07818">
    <property type="entry name" value="SRPBCC_1"/>
    <property type="match status" value="1"/>
</dbReference>
<sequence>MNLLVTILLVVAGLVALLLLLALFLKRSYHVAREVVIGAPRRQVFDFLKLLENQERFNKWAKTDADRRKEFRGTDGTVGFVYAWSGNKSAGEGEKEITAIVEGERIETELRFVKPMRVTAYAHMALESLAEEQTKVVLSNGGKLPFPLNGLLPLFERNFARDMDESLATLKSLLEEQYRQQRPATCLVSE</sequence>
<comment type="caution">
    <text evidence="1">The sequence shown here is derived from an EMBL/GenBank/DDBJ whole genome shotgun (WGS) entry which is preliminary data.</text>
</comment>
<dbReference type="Gene3D" id="3.30.530.20">
    <property type="match status" value="1"/>
</dbReference>
<organism evidence="1 2">
    <name type="scientific">Flaviaesturariibacter aridisoli</name>
    <dbReference type="NCBI Taxonomy" id="2545761"/>
    <lineage>
        <taxon>Bacteria</taxon>
        <taxon>Pseudomonadati</taxon>
        <taxon>Bacteroidota</taxon>
        <taxon>Chitinophagia</taxon>
        <taxon>Chitinophagales</taxon>
        <taxon>Chitinophagaceae</taxon>
        <taxon>Flaviaestuariibacter</taxon>
    </lineage>
</organism>
<protein>
    <submittedName>
        <fullName evidence="1">Polyketide cyclase</fullName>
    </submittedName>
</protein>
<dbReference type="EMBL" id="SKFH01000024">
    <property type="protein sequence ID" value="TCZ68857.1"/>
    <property type="molecule type" value="Genomic_DNA"/>
</dbReference>
<evidence type="ECO:0000313" key="2">
    <source>
        <dbReference type="Proteomes" id="UP000295164"/>
    </source>
</evidence>
<dbReference type="Proteomes" id="UP000295164">
    <property type="component" value="Unassembled WGS sequence"/>
</dbReference>
<gene>
    <name evidence="1" type="ORF">E0486_13340</name>
</gene>
<dbReference type="InterPro" id="IPR023393">
    <property type="entry name" value="START-like_dom_sf"/>
</dbReference>
<reference evidence="1 2" key="1">
    <citation type="submission" date="2019-03" db="EMBL/GenBank/DDBJ databases">
        <authorList>
            <person name="Kim M.K.M."/>
        </authorList>
    </citation>
    <scope>NUCLEOTIDE SEQUENCE [LARGE SCALE GENOMIC DNA]</scope>
    <source>
        <strain evidence="1 2">17J68-15</strain>
    </source>
</reference>
<evidence type="ECO:0000313" key="1">
    <source>
        <dbReference type="EMBL" id="TCZ68857.1"/>
    </source>
</evidence>
<keyword evidence="2" id="KW-1185">Reference proteome</keyword>